<dbReference type="PANTHER" id="PTHR21262">
    <property type="entry name" value="GUANOSINE-3',5'-BIS DIPHOSPHATE 3'-PYROPHOSPHOHYDROLASE"/>
    <property type="match status" value="1"/>
</dbReference>
<reference evidence="9 10" key="1">
    <citation type="submission" date="2018-11" db="EMBL/GenBank/DDBJ databases">
        <title>Genomic Encyclopedia of Type Strains, Phase IV (KMG-IV): sequencing the most valuable type-strain genomes for metagenomic binning, comparative biology and taxonomic classification.</title>
        <authorList>
            <person name="Goeker M."/>
        </authorList>
    </citation>
    <scope>NUCLEOTIDE SEQUENCE [LARGE SCALE GENOMIC DNA]</scope>
    <source>
        <strain evidence="9 10">DSM 21945</strain>
    </source>
</reference>
<dbReference type="EMBL" id="RJUL01000005">
    <property type="protein sequence ID" value="ROQ25699.1"/>
    <property type="molecule type" value="Genomic_DNA"/>
</dbReference>
<dbReference type="InterPro" id="IPR012675">
    <property type="entry name" value="Beta-grasp_dom_sf"/>
</dbReference>
<feature type="domain" description="ACT" evidence="7">
    <location>
        <begin position="650"/>
        <end position="725"/>
    </location>
</feature>
<keyword evidence="9" id="KW-0418">Kinase</keyword>
<dbReference type="STRING" id="584787.GCA_001247655_02759"/>
<dbReference type="GO" id="GO:0042594">
    <property type="term" value="P:response to starvation"/>
    <property type="evidence" value="ECO:0007669"/>
    <property type="project" value="TreeGrafter"/>
</dbReference>
<dbReference type="Gene3D" id="3.30.70.260">
    <property type="match status" value="1"/>
</dbReference>
<dbReference type="FunFam" id="3.30.460.10:FF:000001">
    <property type="entry name" value="GTP pyrophosphokinase RelA"/>
    <property type="match status" value="1"/>
</dbReference>
<dbReference type="Pfam" id="PF04607">
    <property type="entry name" value="RelA_SpoT"/>
    <property type="match status" value="1"/>
</dbReference>
<evidence type="ECO:0000259" key="7">
    <source>
        <dbReference type="PROSITE" id="PS51671"/>
    </source>
</evidence>
<dbReference type="SMART" id="SM00954">
    <property type="entry name" value="RelA_SpoT"/>
    <property type="match status" value="1"/>
</dbReference>
<dbReference type="SUPFAM" id="SSF81301">
    <property type="entry name" value="Nucleotidyltransferase"/>
    <property type="match status" value="1"/>
</dbReference>
<name>A0A3N1PC82_9GAMM</name>
<evidence type="ECO:0000313" key="10">
    <source>
        <dbReference type="Proteomes" id="UP000268033"/>
    </source>
</evidence>
<evidence type="ECO:0000256" key="3">
    <source>
        <dbReference type="ARBA" id="ARBA00029754"/>
    </source>
</evidence>
<accession>A0A3N1PC82</accession>
<dbReference type="GO" id="GO:0008728">
    <property type="term" value="F:GTP diphosphokinase activity"/>
    <property type="evidence" value="ECO:0007669"/>
    <property type="project" value="TreeGrafter"/>
</dbReference>
<dbReference type="RefSeq" id="WP_050658275.1">
    <property type="nucleotide sequence ID" value="NZ_LFWC01000004.1"/>
</dbReference>
<dbReference type="Gene3D" id="3.10.20.30">
    <property type="match status" value="1"/>
</dbReference>
<comment type="caution">
    <text evidence="9">The sequence shown here is derived from an EMBL/GenBank/DDBJ whole genome shotgun (WGS) entry which is preliminary data.</text>
</comment>
<dbReference type="Pfam" id="PF02824">
    <property type="entry name" value="TGS"/>
    <property type="match status" value="1"/>
</dbReference>
<dbReference type="Gene3D" id="3.30.460.10">
    <property type="entry name" value="Beta Polymerase, domain 2"/>
    <property type="match status" value="1"/>
</dbReference>
<dbReference type="GO" id="GO:0005886">
    <property type="term" value="C:plasma membrane"/>
    <property type="evidence" value="ECO:0007669"/>
    <property type="project" value="TreeGrafter"/>
</dbReference>
<dbReference type="InterPro" id="IPR033655">
    <property type="entry name" value="TGS_RelA/SpoT"/>
</dbReference>
<dbReference type="OrthoDB" id="9805041at2"/>
<protein>
    <recommendedName>
        <fullName evidence="1">GTP pyrophosphokinase</fullName>
    </recommendedName>
    <alternativeName>
        <fullName evidence="4">(p)ppGpp synthase</fullName>
    </alternativeName>
    <alternativeName>
        <fullName evidence="3">ATP:GTP 3'-pyrophosphotransferase</fullName>
    </alternativeName>
    <alternativeName>
        <fullName evidence="5">ppGpp synthase I</fullName>
    </alternativeName>
</protein>
<evidence type="ECO:0000256" key="2">
    <source>
        <dbReference type="ARBA" id="ARBA00025704"/>
    </source>
</evidence>
<dbReference type="FunFam" id="3.10.20.30:FF:000002">
    <property type="entry name" value="GTP pyrophosphokinase (RelA/SpoT)"/>
    <property type="match status" value="1"/>
</dbReference>
<sequence length="726" mass="80857">MVSIRGTHQGQGALDTQTWLSALNVKEQDMARLRLACEALADDRQRAGAQEMVEILSDLAMDGDTLLAALLLQPYRAKTLDHEQVVDTYGTGLANLLDSVLDMDAIRTLHQGAASSNQVDKVRRMVLSMVNDVRAVVIKLAESIVELRAVKDADEETRVLVAKASANLYGPLANRLGIGQLKWELEDLSFRYLHPDTYKRIAKLLDERRIDREDYIRDFVANLTGALREEGINGEVYGRPKHIYSIWKKMSRKHLAFDELFDVRAVRVIVPRLQDCYAALGVVHTQYHHIPKEFDDYVANPKPNGYRSIHTVVVGPAGKTVEIQIRTQAMHDEAELGVAAHWAYKEGGAGGKDAGLEGKVAWLRKILQWQEEMADAGDLVEDLKHQVVEDRVYVFTPKGDVVDLPAGATPLDFAYNIHSMVGHRCIGAKISGRIVPFTYQLQTGDQVEILTGKEPNPSRDWLNPHLGYVRSSRARAKVQHWFKQLDRDKNLAAGREVLERELARLDLDMSHAQVAVEKFNMLNLDDLLVAIGGGDIKLNPVVNFLNSHYFKREVTDDEAVAEIINQKSSGNRKAGKSPFVVQGVGNLLTNIAGCCQPVPGDDIVGFITQGRGISVHRTDCDELLKLARKHGERVVEVDWGDTPGQSFGATLRIQAADRNGLLRDITVILANEKVNVEAMRSHTDYNNNVATIEVQVSLQKLDTLGKVLARISQIPDVFEAKRITQK</sequence>
<evidence type="ECO:0000256" key="6">
    <source>
        <dbReference type="RuleBase" id="RU003847"/>
    </source>
</evidence>
<dbReference type="NCBIfam" id="NF008124">
    <property type="entry name" value="PRK10872.1"/>
    <property type="match status" value="1"/>
</dbReference>
<dbReference type="SUPFAM" id="SSF55021">
    <property type="entry name" value="ACT-like"/>
    <property type="match status" value="1"/>
</dbReference>
<dbReference type="PANTHER" id="PTHR21262:SF31">
    <property type="entry name" value="GTP PYROPHOSPHOKINASE"/>
    <property type="match status" value="1"/>
</dbReference>
<dbReference type="Gene3D" id="1.10.3210.10">
    <property type="entry name" value="Hypothetical protein af1432"/>
    <property type="match status" value="1"/>
</dbReference>
<organism evidence="9 10">
    <name type="scientific">Gallaecimonas pentaromativorans</name>
    <dbReference type="NCBI Taxonomy" id="584787"/>
    <lineage>
        <taxon>Bacteria</taxon>
        <taxon>Pseudomonadati</taxon>
        <taxon>Pseudomonadota</taxon>
        <taxon>Gammaproteobacteria</taxon>
        <taxon>Enterobacterales</taxon>
        <taxon>Gallaecimonadaceae</taxon>
        <taxon>Gallaecimonas</taxon>
    </lineage>
</organism>
<dbReference type="Pfam" id="PF13328">
    <property type="entry name" value="HD_4"/>
    <property type="match status" value="1"/>
</dbReference>
<dbReference type="PROSITE" id="PS51880">
    <property type="entry name" value="TGS"/>
    <property type="match status" value="1"/>
</dbReference>
<dbReference type="PROSITE" id="PS51671">
    <property type="entry name" value="ACT"/>
    <property type="match status" value="1"/>
</dbReference>
<evidence type="ECO:0000256" key="5">
    <source>
        <dbReference type="ARBA" id="ARBA00033308"/>
    </source>
</evidence>
<comment type="function">
    <text evidence="6">In eubacteria ppGpp (guanosine 3'-diphosphate 5'-diphosphate) is a mediator of the stringent response that coordinates a variety of cellular activities in response to changes in nutritional abundance.</text>
</comment>
<evidence type="ECO:0000256" key="4">
    <source>
        <dbReference type="ARBA" id="ARBA00032407"/>
    </source>
</evidence>
<dbReference type="CDD" id="cd05399">
    <property type="entry name" value="NT_Rel-Spo_like"/>
    <property type="match status" value="1"/>
</dbReference>
<dbReference type="GO" id="GO:0008893">
    <property type="term" value="F:guanosine-3',5'-bis(diphosphate) 3'-diphosphatase activity"/>
    <property type="evidence" value="ECO:0007669"/>
    <property type="project" value="TreeGrafter"/>
</dbReference>
<dbReference type="InterPro" id="IPR007685">
    <property type="entry name" value="RelA_SpoT"/>
</dbReference>
<keyword evidence="9" id="KW-0808">Transferase</keyword>
<dbReference type="InterPro" id="IPR043519">
    <property type="entry name" value="NT_sf"/>
</dbReference>
<dbReference type="GO" id="GO:0015949">
    <property type="term" value="P:nucleobase-containing small molecule interconversion"/>
    <property type="evidence" value="ECO:0007669"/>
    <property type="project" value="UniProtKB-ARBA"/>
</dbReference>
<dbReference type="InterPro" id="IPR045600">
    <property type="entry name" value="RelA/SpoT_AH_RIS"/>
</dbReference>
<comment type="pathway">
    <text evidence="2">Purine metabolism.</text>
</comment>
<dbReference type="InterPro" id="IPR002912">
    <property type="entry name" value="ACT_dom"/>
</dbReference>
<dbReference type="GO" id="GO:0016301">
    <property type="term" value="F:kinase activity"/>
    <property type="evidence" value="ECO:0007669"/>
    <property type="project" value="UniProtKB-KW"/>
</dbReference>
<dbReference type="CDD" id="cd04876">
    <property type="entry name" value="ACT_RelA-SpoT"/>
    <property type="match status" value="1"/>
</dbReference>
<dbReference type="Proteomes" id="UP000268033">
    <property type="component" value="Unassembled WGS sequence"/>
</dbReference>
<dbReference type="AlphaFoldDB" id="A0A3N1PC82"/>
<dbReference type="GO" id="GO:0015969">
    <property type="term" value="P:guanosine tetraphosphate metabolic process"/>
    <property type="evidence" value="ECO:0007669"/>
    <property type="project" value="InterPro"/>
</dbReference>
<dbReference type="CDD" id="cd01668">
    <property type="entry name" value="TGS_RSH"/>
    <property type="match status" value="1"/>
</dbReference>
<dbReference type="Pfam" id="PF13291">
    <property type="entry name" value="ACT_4"/>
    <property type="match status" value="1"/>
</dbReference>
<comment type="similarity">
    <text evidence="6">Belongs to the relA/spoT family.</text>
</comment>
<dbReference type="Pfam" id="PF19296">
    <property type="entry name" value="RelA_AH_RIS"/>
    <property type="match status" value="1"/>
</dbReference>
<dbReference type="InterPro" id="IPR045865">
    <property type="entry name" value="ACT-like_dom_sf"/>
</dbReference>
<dbReference type="InterPro" id="IPR004095">
    <property type="entry name" value="TGS"/>
</dbReference>
<evidence type="ECO:0000259" key="8">
    <source>
        <dbReference type="PROSITE" id="PS51880"/>
    </source>
</evidence>
<dbReference type="InterPro" id="IPR012676">
    <property type="entry name" value="TGS-like"/>
</dbReference>
<proteinExistence type="inferred from homology"/>
<feature type="domain" description="TGS" evidence="8">
    <location>
        <begin position="390"/>
        <end position="451"/>
    </location>
</feature>
<evidence type="ECO:0000256" key="1">
    <source>
        <dbReference type="ARBA" id="ARBA00019852"/>
    </source>
</evidence>
<dbReference type="SUPFAM" id="SSF109604">
    <property type="entry name" value="HD-domain/PDEase-like"/>
    <property type="match status" value="1"/>
</dbReference>
<dbReference type="SUPFAM" id="SSF81271">
    <property type="entry name" value="TGS-like"/>
    <property type="match status" value="1"/>
</dbReference>
<dbReference type="NCBIfam" id="TIGR00691">
    <property type="entry name" value="spoT_relA"/>
    <property type="match status" value="1"/>
</dbReference>
<evidence type="ECO:0000313" key="9">
    <source>
        <dbReference type="EMBL" id="ROQ25699.1"/>
    </source>
</evidence>
<keyword evidence="10" id="KW-1185">Reference proteome</keyword>
<dbReference type="InterPro" id="IPR004811">
    <property type="entry name" value="RelA/Spo_fam"/>
</dbReference>
<gene>
    <name evidence="9" type="ORF">EDC28_1054</name>
</gene>